<evidence type="ECO:0000313" key="2">
    <source>
        <dbReference type="Proteomes" id="UP000306808"/>
    </source>
</evidence>
<organism evidence="1 2">
    <name type="scientific">Sphingobacterium olei</name>
    <dbReference type="NCBI Taxonomy" id="2571155"/>
    <lineage>
        <taxon>Bacteria</taxon>
        <taxon>Pseudomonadati</taxon>
        <taxon>Bacteroidota</taxon>
        <taxon>Sphingobacteriia</taxon>
        <taxon>Sphingobacteriales</taxon>
        <taxon>Sphingobacteriaceae</taxon>
        <taxon>Sphingobacterium</taxon>
    </lineage>
</organism>
<sequence>MINKKSKYLVTFPAFSFDKIALYYKIRKEKGISAFECSFLLGKHNFFIRDTENPFKPTLIDPEDSAQIGKILLLEDYNPPVTPLDLYKLNVEELKIDRKRIKRVITIESDQDLPNKYLEICTEEKEDELETPLFLSAYAEVQTAFRELLEQGYFNHTRTALEIFETFRAMDQFGPNFHPRYLIQNIRYFVNKKSGEPILDNSRTNLFSRRLFVKPIDFTIDRAKGEVSNSFAALGINSFSEAADWVSTLNYRRNTDKNNPLCLFEDNCGTCSTKHVLLKRLAYENGHPELQLMLGIFYMTAKNTPAVKDVLKKYNLKYIPEAHSYIRAYNYILDYTGIGINETKFELELQAEVEIQADKVTDAKVSYHKDYLTTWIKKNGVSYDLDELWKIREECIKAITRRSAT</sequence>
<keyword evidence="2" id="KW-1185">Reference proteome</keyword>
<dbReference type="AlphaFoldDB" id="A0A4U0P384"/>
<dbReference type="Proteomes" id="UP000306808">
    <property type="component" value="Unassembled WGS sequence"/>
</dbReference>
<proteinExistence type="predicted"/>
<accession>A0A4U0P384</accession>
<protein>
    <submittedName>
        <fullName evidence="1">Uncharacterized protein</fullName>
    </submittedName>
</protein>
<gene>
    <name evidence="1" type="ORF">FAZ15_04525</name>
</gene>
<dbReference type="EMBL" id="SUME01000002">
    <property type="protein sequence ID" value="TJZ61787.1"/>
    <property type="molecule type" value="Genomic_DNA"/>
</dbReference>
<evidence type="ECO:0000313" key="1">
    <source>
        <dbReference type="EMBL" id="TJZ61787.1"/>
    </source>
</evidence>
<name>A0A4U0P384_9SPHI</name>
<reference evidence="1 2" key="1">
    <citation type="submission" date="2019-04" db="EMBL/GenBank/DDBJ databases">
        <title>Sphingobacterium olei sp. nov., isolated from oil-contaminated soil.</title>
        <authorList>
            <person name="Liu B."/>
        </authorList>
    </citation>
    <scope>NUCLEOTIDE SEQUENCE [LARGE SCALE GENOMIC DNA]</scope>
    <source>
        <strain evidence="1 2">HAL-9</strain>
    </source>
</reference>
<dbReference type="RefSeq" id="WP_136900144.1">
    <property type="nucleotide sequence ID" value="NZ_SUME01000002.1"/>
</dbReference>
<comment type="caution">
    <text evidence="1">The sequence shown here is derived from an EMBL/GenBank/DDBJ whole genome shotgun (WGS) entry which is preliminary data.</text>
</comment>
<dbReference type="OrthoDB" id="5649947at2"/>